<dbReference type="Pfam" id="PF01425">
    <property type="entry name" value="Amidase"/>
    <property type="match status" value="1"/>
</dbReference>
<dbReference type="PANTHER" id="PTHR43372">
    <property type="entry name" value="FATTY-ACID AMIDE HYDROLASE"/>
    <property type="match status" value="1"/>
</dbReference>
<name>A0A6J6LR67_9ZZZZ</name>
<protein>
    <submittedName>
        <fullName evidence="2">Unannotated protein</fullName>
    </submittedName>
</protein>
<dbReference type="AlphaFoldDB" id="A0A6J6LR67"/>
<dbReference type="SUPFAM" id="SSF75304">
    <property type="entry name" value="Amidase signature (AS) enzymes"/>
    <property type="match status" value="1"/>
</dbReference>
<reference evidence="2" key="1">
    <citation type="submission" date="2020-05" db="EMBL/GenBank/DDBJ databases">
        <authorList>
            <person name="Chiriac C."/>
            <person name="Salcher M."/>
            <person name="Ghai R."/>
            <person name="Kavagutti S V."/>
        </authorList>
    </citation>
    <scope>NUCLEOTIDE SEQUENCE</scope>
</reference>
<dbReference type="EMBL" id="CAEZWE010000095">
    <property type="protein sequence ID" value="CAB4664367.1"/>
    <property type="molecule type" value="Genomic_DNA"/>
</dbReference>
<dbReference type="PROSITE" id="PS00571">
    <property type="entry name" value="AMIDASES"/>
    <property type="match status" value="1"/>
</dbReference>
<dbReference type="Gene3D" id="3.90.1300.10">
    <property type="entry name" value="Amidase signature (AS) domain"/>
    <property type="match status" value="1"/>
</dbReference>
<dbReference type="GO" id="GO:0012505">
    <property type="term" value="C:endomembrane system"/>
    <property type="evidence" value="ECO:0007669"/>
    <property type="project" value="TreeGrafter"/>
</dbReference>
<dbReference type="InterPro" id="IPR052739">
    <property type="entry name" value="FAAH2"/>
</dbReference>
<dbReference type="InterPro" id="IPR023631">
    <property type="entry name" value="Amidase_dom"/>
</dbReference>
<dbReference type="InterPro" id="IPR036928">
    <property type="entry name" value="AS_sf"/>
</dbReference>
<feature type="domain" description="Amidase" evidence="1">
    <location>
        <begin position="26"/>
        <end position="448"/>
    </location>
</feature>
<evidence type="ECO:0000259" key="1">
    <source>
        <dbReference type="Pfam" id="PF01425"/>
    </source>
</evidence>
<evidence type="ECO:0000313" key="2">
    <source>
        <dbReference type="EMBL" id="CAB4664367.1"/>
    </source>
</evidence>
<dbReference type="NCBIfam" id="NF005687">
    <property type="entry name" value="PRK07487.1"/>
    <property type="match status" value="1"/>
</dbReference>
<accession>A0A6J6LR67</accession>
<proteinExistence type="predicted"/>
<sequence>MAQEIWRKSALDIAAEIADGTISSREVVQAHLDRIEEVNGTVNAIVRVLGVDALVQADEADRARASGRELGALHGVPFTIKDNIDVAGQPTTNGLPIFAEAIAPVDAPVVERMRAAGAIPIGRTNMPDMGLRIHTDSTLYGRTKNPWMLDRTAGGSSGGEGVALATGMSPIGLGNDIGGSLRNPAHACGIASIKPSLGVIPDTQTYPSQDRALSSQVMLNQGVMARTIADVRAGFSIVAGPDPRDPVSLPVHLTGLAAGERITVAVMANPPGGSTHPGIVDAVRKAADVLSDEGHNVVEATPPDMELSYLLWASLLFTELHDIRDQIDLVMGVGGKTLIENALSQFPKLSSLEYYLVHAQRDGLARRWSMWFQDHHAVISPTWTQPAFVADWDISGEEGSTGTLELMRAVLPGNLLGLPCVVTPAGMADDLPVGVQVMGARYTDLRCLTIAEQIEAALGLETPINPRIN</sequence>
<dbReference type="PANTHER" id="PTHR43372:SF4">
    <property type="entry name" value="FATTY-ACID AMIDE HYDROLASE 2"/>
    <property type="match status" value="1"/>
</dbReference>
<gene>
    <name evidence="2" type="ORF">UFOPK2169_01624</name>
</gene>
<dbReference type="InterPro" id="IPR020556">
    <property type="entry name" value="Amidase_CS"/>
</dbReference>
<organism evidence="2">
    <name type="scientific">freshwater metagenome</name>
    <dbReference type="NCBI Taxonomy" id="449393"/>
    <lineage>
        <taxon>unclassified sequences</taxon>
        <taxon>metagenomes</taxon>
        <taxon>ecological metagenomes</taxon>
    </lineage>
</organism>